<keyword evidence="2" id="KW-1185">Reference proteome</keyword>
<sequence>MVPSLAVPAARLGTMTQTYTAFLRAINVGGRTVTMQRLRELFEELGLARVRSYIQSGNVFFETEEADRAALTARIEEHLERALGYPVPAVLCTLDELEAIVAADPFAGIEVTPELRLCVLFLSEPLPAELAPPASSPKGDWDLVGATANAAFVVLHLQNGRLGGNPATLFGRAYAGTATSRFFHTTVKILAAAKK</sequence>
<dbReference type="InterPro" id="IPR012545">
    <property type="entry name" value="DUF1697"/>
</dbReference>
<dbReference type="PIRSF" id="PIRSF008502">
    <property type="entry name" value="UCP008502"/>
    <property type="match status" value="1"/>
</dbReference>
<dbReference type="EMBL" id="BAAALD010000073">
    <property type="protein sequence ID" value="GAA1108466.1"/>
    <property type="molecule type" value="Genomic_DNA"/>
</dbReference>
<dbReference type="PANTHER" id="PTHR36439">
    <property type="entry name" value="BLL4334 PROTEIN"/>
    <property type="match status" value="1"/>
</dbReference>
<dbReference type="Proteomes" id="UP001499987">
    <property type="component" value="Unassembled WGS sequence"/>
</dbReference>
<gene>
    <name evidence="1" type="ORF">GCM10009663_57800</name>
</gene>
<accession>A0ABN1TY97</accession>
<organism evidence="1 2">
    <name type="scientific">Kitasatospora arboriphila</name>
    <dbReference type="NCBI Taxonomy" id="258052"/>
    <lineage>
        <taxon>Bacteria</taxon>
        <taxon>Bacillati</taxon>
        <taxon>Actinomycetota</taxon>
        <taxon>Actinomycetes</taxon>
        <taxon>Kitasatosporales</taxon>
        <taxon>Streptomycetaceae</taxon>
        <taxon>Kitasatospora</taxon>
    </lineage>
</organism>
<proteinExistence type="predicted"/>
<name>A0ABN1TY97_9ACTN</name>
<reference evidence="1 2" key="1">
    <citation type="journal article" date="2019" name="Int. J. Syst. Evol. Microbiol.">
        <title>The Global Catalogue of Microorganisms (GCM) 10K type strain sequencing project: providing services to taxonomists for standard genome sequencing and annotation.</title>
        <authorList>
            <consortium name="The Broad Institute Genomics Platform"/>
            <consortium name="The Broad Institute Genome Sequencing Center for Infectious Disease"/>
            <person name="Wu L."/>
            <person name="Ma J."/>
        </authorList>
    </citation>
    <scope>NUCLEOTIDE SEQUENCE [LARGE SCALE GENOMIC DNA]</scope>
    <source>
        <strain evidence="1 2">JCM 13002</strain>
    </source>
</reference>
<dbReference type="PANTHER" id="PTHR36439:SF1">
    <property type="entry name" value="DUF1697 DOMAIN-CONTAINING PROTEIN"/>
    <property type="match status" value="1"/>
</dbReference>
<comment type="caution">
    <text evidence="1">The sequence shown here is derived from an EMBL/GenBank/DDBJ whole genome shotgun (WGS) entry which is preliminary data.</text>
</comment>
<evidence type="ECO:0000313" key="2">
    <source>
        <dbReference type="Proteomes" id="UP001499987"/>
    </source>
</evidence>
<evidence type="ECO:0000313" key="1">
    <source>
        <dbReference type="EMBL" id="GAA1108466.1"/>
    </source>
</evidence>
<protein>
    <recommendedName>
        <fullName evidence="3">DUF1697 domain-containing protein</fullName>
    </recommendedName>
</protein>
<dbReference type="Pfam" id="PF08002">
    <property type="entry name" value="DUF1697"/>
    <property type="match status" value="1"/>
</dbReference>
<dbReference type="SUPFAM" id="SSF160379">
    <property type="entry name" value="SP0830-like"/>
    <property type="match status" value="1"/>
</dbReference>
<dbReference type="Gene3D" id="3.30.70.1280">
    <property type="entry name" value="SP0830-like domains"/>
    <property type="match status" value="1"/>
</dbReference>
<evidence type="ECO:0008006" key="3">
    <source>
        <dbReference type="Google" id="ProtNLM"/>
    </source>
</evidence>